<feature type="non-terminal residue" evidence="2">
    <location>
        <position position="1"/>
    </location>
</feature>
<sequence length="244" mass="27689">RWTFIQKHFAKEIKNRVEGKTAQIIAQEIDEHKKALDQSKPGEIRKEYQEYLLREQERIRLEKENEEKQSLALIQKLIEEEERLSLNDYIDLINNTPVVARSGQVQPFRPLTNTNPLNRQINNLNSHLMHRVNSMEHSGTPIRAGAPSPAANSVARSSRGRPKRKHKNSASSANQSVDSQTQDEASRPATRSRHAADLPSETSTSSLLQSDLSSLNDTNEASSSVSEQTESVVRRRLRPRRAKV</sequence>
<dbReference type="OrthoDB" id="426657at2759"/>
<evidence type="ECO:0000313" key="3">
    <source>
        <dbReference type="Proteomes" id="UP000276133"/>
    </source>
</evidence>
<organism evidence="2 3">
    <name type="scientific">Brachionus plicatilis</name>
    <name type="common">Marine rotifer</name>
    <name type="synonym">Brachionus muelleri</name>
    <dbReference type="NCBI Taxonomy" id="10195"/>
    <lineage>
        <taxon>Eukaryota</taxon>
        <taxon>Metazoa</taxon>
        <taxon>Spiralia</taxon>
        <taxon>Gnathifera</taxon>
        <taxon>Rotifera</taxon>
        <taxon>Eurotatoria</taxon>
        <taxon>Monogononta</taxon>
        <taxon>Pseudotrocha</taxon>
        <taxon>Ploima</taxon>
        <taxon>Brachionidae</taxon>
        <taxon>Brachionus</taxon>
    </lineage>
</organism>
<dbReference type="GO" id="GO:0016874">
    <property type="term" value="F:ligase activity"/>
    <property type="evidence" value="ECO:0007669"/>
    <property type="project" value="UniProtKB-KW"/>
</dbReference>
<feature type="compositionally biased region" description="Basic residues" evidence="1">
    <location>
        <begin position="234"/>
        <end position="244"/>
    </location>
</feature>
<dbReference type="AlphaFoldDB" id="A0A3M7RQC5"/>
<dbReference type="CDD" id="cd22249">
    <property type="entry name" value="UDM1_RNF168_RNF169-like"/>
    <property type="match status" value="1"/>
</dbReference>
<accession>A0A3M7RQC5</accession>
<keyword evidence="3" id="KW-1185">Reference proteome</keyword>
<feature type="compositionally biased region" description="Low complexity" evidence="1">
    <location>
        <begin position="197"/>
        <end position="231"/>
    </location>
</feature>
<gene>
    <name evidence="2" type="ORF">BpHYR1_025434</name>
</gene>
<feature type="region of interest" description="Disordered" evidence="1">
    <location>
        <begin position="136"/>
        <end position="244"/>
    </location>
</feature>
<dbReference type="EMBL" id="REGN01002866">
    <property type="protein sequence ID" value="RNA25744.1"/>
    <property type="molecule type" value="Genomic_DNA"/>
</dbReference>
<keyword evidence="2" id="KW-0436">Ligase</keyword>
<proteinExistence type="predicted"/>
<evidence type="ECO:0000313" key="2">
    <source>
        <dbReference type="EMBL" id="RNA25744.1"/>
    </source>
</evidence>
<dbReference type="Proteomes" id="UP000276133">
    <property type="component" value="Unassembled WGS sequence"/>
</dbReference>
<name>A0A3M7RQC5_BRAPC</name>
<evidence type="ECO:0000256" key="1">
    <source>
        <dbReference type="SAM" id="MobiDB-lite"/>
    </source>
</evidence>
<reference evidence="2 3" key="1">
    <citation type="journal article" date="2018" name="Sci. Rep.">
        <title>Genomic signatures of local adaptation to the degree of environmental predictability in rotifers.</title>
        <authorList>
            <person name="Franch-Gras L."/>
            <person name="Hahn C."/>
            <person name="Garcia-Roger E.M."/>
            <person name="Carmona M.J."/>
            <person name="Serra M."/>
            <person name="Gomez A."/>
        </authorList>
    </citation>
    <scope>NUCLEOTIDE SEQUENCE [LARGE SCALE GENOMIC DNA]</scope>
    <source>
        <strain evidence="2">HYR1</strain>
    </source>
</reference>
<dbReference type="STRING" id="10195.A0A3M7RQC5"/>
<feature type="compositionally biased region" description="Basic residues" evidence="1">
    <location>
        <begin position="158"/>
        <end position="168"/>
    </location>
</feature>
<protein>
    <submittedName>
        <fullName evidence="2">E3 ubiquitin-ligase RNF168-like</fullName>
    </submittedName>
</protein>
<comment type="caution">
    <text evidence="2">The sequence shown here is derived from an EMBL/GenBank/DDBJ whole genome shotgun (WGS) entry which is preliminary data.</text>
</comment>
<feature type="compositionally biased region" description="Polar residues" evidence="1">
    <location>
        <begin position="169"/>
        <end position="183"/>
    </location>
</feature>